<dbReference type="SUPFAM" id="SSF46785">
    <property type="entry name" value="Winged helix' DNA-binding domain"/>
    <property type="match status" value="1"/>
</dbReference>
<dbReference type="EMBL" id="ARYK01000011">
    <property type="protein sequence ID" value="KCZ87973.1"/>
    <property type="molecule type" value="Genomic_DNA"/>
</dbReference>
<evidence type="ECO:0000256" key="3">
    <source>
        <dbReference type="ARBA" id="ARBA00023163"/>
    </source>
</evidence>
<dbReference type="InterPro" id="IPR036390">
    <property type="entry name" value="WH_DNA-bd_sf"/>
</dbReference>
<proteinExistence type="predicted"/>
<keyword evidence="2" id="KW-0238">DNA-binding</keyword>
<keyword evidence="1" id="KW-0805">Transcription regulation</keyword>
<dbReference type="InterPro" id="IPR005650">
    <property type="entry name" value="BlaI_family"/>
</dbReference>
<dbReference type="AlphaFoldDB" id="A0A059FBQ2"/>
<sequence>MERLFRKGLLSREKVSHAYVYRAEVNRMQMISRVIDDILQSFTTDSKDSYLLAFLDHAVESDTQALDMLEQMIKDKREAAAAKSGEGNG</sequence>
<keyword evidence="5" id="KW-1185">Reference proteome</keyword>
<organism evidence="4 5">
    <name type="scientific">Hyphomonas johnsonii MHS-2</name>
    <dbReference type="NCBI Taxonomy" id="1280950"/>
    <lineage>
        <taxon>Bacteria</taxon>
        <taxon>Pseudomonadati</taxon>
        <taxon>Pseudomonadota</taxon>
        <taxon>Alphaproteobacteria</taxon>
        <taxon>Hyphomonadales</taxon>
        <taxon>Hyphomonadaceae</taxon>
        <taxon>Hyphomonas</taxon>
    </lineage>
</organism>
<evidence type="ECO:0000256" key="2">
    <source>
        <dbReference type="ARBA" id="ARBA00023125"/>
    </source>
</evidence>
<protein>
    <submittedName>
        <fullName evidence="4">CopY family transcriptional repressor</fullName>
    </submittedName>
</protein>
<dbReference type="GO" id="GO:0045892">
    <property type="term" value="P:negative regulation of DNA-templated transcription"/>
    <property type="evidence" value="ECO:0007669"/>
    <property type="project" value="InterPro"/>
</dbReference>
<dbReference type="PATRIC" id="fig|1280950.3.peg.3279"/>
<keyword evidence="3" id="KW-0804">Transcription</keyword>
<evidence type="ECO:0000313" key="5">
    <source>
        <dbReference type="Proteomes" id="UP000025171"/>
    </source>
</evidence>
<dbReference type="Pfam" id="PF03965">
    <property type="entry name" value="Penicillinase_R"/>
    <property type="match status" value="1"/>
</dbReference>
<dbReference type="STRING" id="1280950.HJO_16355"/>
<evidence type="ECO:0000256" key="1">
    <source>
        <dbReference type="ARBA" id="ARBA00023015"/>
    </source>
</evidence>
<gene>
    <name evidence="4" type="ORF">HJO_16355</name>
</gene>
<reference evidence="4 5" key="1">
    <citation type="journal article" date="2014" name="Antonie Van Leeuwenhoek">
        <title>Hyphomonas beringensis sp. nov. and Hyphomonas chukchiensis sp. nov., isolated from surface seawater of the Bering Sea and Chukchi Sea.</title>
        <authorList>
            <person name="Li C."/>
            <person name="Lai Q."/>
            <person name="Li G."/>
            <person name="Dong C."/>
            <person name="Wang J."/>
            <person name="Liao Y."/>
            <person name="Shao Z."/>
        </authorList>
    </citation>
    <scope>NUCLEOTIDE SEQUENCE [LARGE SCALE GENOMIC DNA]</scope>
    <source>
        <strain evidence="4 5">MHS-2</strain>
    </source>
</reference>
<dbReference type="GO" id="GO:0003677">
    <property type="term" value="F:DNA binding"/>
    <property type="evidence" value="ECO:0007669"/>
    <property type="project" value="UniProtKB-KW"/>
</dbReference>
<evidence type="ECO:0000313" key="4">
    <source>
        <dbReference type="EMBL" id="KCZ87973.1"/>
    </source>
</evidence>
<name>A0A059FBQ2_9PROT</name>
<comment type="caution">
    <text evidence="4">The sequence shown here is derived from an EMBL/GenBank/DDBJ whole genome shotgun (WGS) entry which is preliminary data.</text>
</comment>
<dbReference type="Proteomes" id="UP000025171">
    <property type="component" value="Unassembled WGS sequence"/>
</dbReference>
<accession>A0A059FBQ2</accession>
<dbReference type="eggNOG" id="COG3682">
    <property type="taxonomic scope" value="Bacteria"/>
</dbReference>